<feature type="compositionally biased region" description="Polar residues" evidence="7">
    <location>
        <begin position="275"/>
        <end position="287"/>
    </location>
</feature>
<keyword evidence="6" id="KW-0067">ATP-binding</keyword>
<dbReference type="AlphaFoldDB" id="A0AAD9CVV0"/>
<keyword evidence="10" id="KW-1185">Reference proteome</keyword>
<evidence type="ECO:0000256" key="4">
    <source>
        <dbReference type="ARBA" id="ARBA00022741"/>
    </source>
</evidence>
<dbReference type="Gene3D" id="1.10.510.10">
    <property type="entry name" value="Transferase(Phosphotransferase) domain 1"/>
    <property type="match status" value="1"/>
</dbReference>
<evidence type="ECO:0000256" key="3">
    <source>
        <dbReference type="ARBA" id="ARBA00022679"/>
    </source>
</evidence>
<feature type="region of interest" description="Disordered" evidence="7">
    <location>
        <begin position="185"/>
        <end position="320"/>
    </location>
</feature>
<accession>A0AAD9CVV0</accession>
<dbReference type="Pfam" id="PF00069">
    <property type="entry name" value="Pkinase"/>
    <property type="match status" value="2"/>
</dbReference>
<dbReference type="SMART" id="SM00220">
    <property type="entry name" value="S_TKc"/>
    <property type="match status" value="1"/>
</dbReference>
<organism evidence="9 10">
    <name type="scientific">Papiliotrema laurentii</name>
    <name type="common">Cryptococcus laurentii</name>
    <dbReference type="NCBI Taxonomy" id="5418"/>
    <lineage>
        <taxon>Eukaryota</taxon>
        <taxon>Fungi</taxon>
        <taxon>Dikarya</taxon>
        <taxon>Basidiomycota</taxon>
        <taxon>Agaricomycotina</taxon>
        <taxon>Tremellomycetes</taxon>
        <taxon>Tremellales</taxon>
        <taxon>Rhynchogastremaceae</taxon>
        <taxon>Papiliotrema</taxon>
    </lineage>
</organism>
<dbReference type="PROSITE" id="PS50011">
    <property type="entry name" value="PROTEIN_KINASE_DOM"/>
    <property type="match status" value="1"/>
</dbReference>
<dbReference type="Gene3D" id="3.30.200.20">
    <property type="entry name" value="Phosphorylase Kinase, domain 1"/>
    <property type="match status" value="1"/>
</dbReference>
<dbReference type="GO" id="GO:0005524">
    <property type="term" value="F:ATP binding"/>
    <property type="evidence" value="ECO:0007669"/>
    <property type="project" value="UniProtKB-KW"/>
</dbReference>
<feature type="compositionally biased region" description="Acidic residues" evidence="7">
    <location>
        <begin position="200"/>
        <end position="233"/>
    </location>
</feature>
<dbReference type="Proteomes" id="UP001182556">
    <property type="component" value="Unassembled WGS sequence"/>
</dbReference>
<dbReference type="GO" id="GO:0005634">
    <property type="term" value="C:nucleus"/>
    <property type="evidence" value="ECO:0007669"/>
    <property type="project" value="TreeGrafter"/>
</dbReference>
<feature type="region of interest" description="Disordered" evidence="7">
    <location>
        <begin position="1"/>
        <end position="50"/>
    </location>
</feature>
<gene>
    <name evidence="9" type="ORF">DB88DRAFT_493564</name>
</gene>
<evidence type="ECO:0000313" key="10">
    <source>
        <dbReference type="Proteomes" id="UP001182556"/>
    </source>
</evidence>
<feature type="compositionally biased region" description="Basic and acidic residues" evidence="7">
    <location>
        <begin position="259"/>
        <end position="273"/>
    </location>
</feature>
<evidence type="ECO:0000256" key="2">
    <source>
        <dbReference type="ARBA" id="ARBA00022527"/>
    </source>
</evidence>
<dbReference type="CDD" id="cd14019">
    <property type="entry name" value="STKc_Cdc7"/>
    <property type="match status" value="1"/>
</dbReference>
<dbReference type="EC" id="2.7.11.1" evidence="1"/>
<dbReference type="InterPro" id="IPR000719">
    <property type="entry name" value="Prot_kinase_dom"/>
</dbReference>
<sequence length="864" mass="96423">MSSDTLTPPPSSSSPFRPVETAHAPARKRPSTGASKSHSPRKRVRSGTPVLSLYESELAEGNEASALDYNTTVAGPSSRIPLQRRSNGTGEDAELECSQSNDMVQAMAGGQTSETGDGAESVLFSEHNLQSAKSGMSTSTVVKGNLRDYIPQPDETVIVPHTEATEDLGEYINDDDDVEEEEVVVPAVGDADLPEKGGCEDDEDMEDQEEEPDEMEESHDRNDEEEEEGDTGDDAAATPAWLTEQYSLVPEPVDQMTRILEEKNKRTASREGPSRPTSTRVAGNSTRSDQELGVAEKGDEEDDEDIPTSPGSYHSGDTDQYDMYHRPVLERTAIKHDIKRFVNNLSCLVDEETGDMVYRVVDRLGEGTFSSVYLAHDVFFHFYNNYYWTGITDNLSRRKIAKARTDIPVALKKILVTSSPARIENELHILESLRGCRNVSKLITAFREDDQVIIVMPYEMSDDFRHFYRHMDTGSMQHYMKCLLRALKDIHKRGIIHRDVKPANFLYHYDGSRGVLCDFGLAERYHPPHKPTCQHAPATLDCLHGKRTKTNDTATVEAAVYEARKRAKLGEGRIGFLTDDKRPPIKTNRAGTRGFRAPEVLLKCPDQTVAIDIWSAGVILLSILTHKFPVFNSNDDIEALLEIGAIFGRGAMERCAMLHNRTIITNVPTVDNTPDSLTPVILKLNPHIYTPPLSNPSKEDAIEHITLIDQAIDLCGRLLRLDATKRITAANALRHPFLAPSDPRPSEWQDMKEDEILDVRAGKCGHLHGVEGNRHRAYFGTELVDMHFGQGIPPARDALCPEHEHWQERMDSNVLATSEQYPYVEPKPAVGKSIVSEVETDERGKTLVERDVNVDALKYRPKPR</sequence>
<comment type="caution">
    <text evidence="9">The sequence shown here is derived from an EMBL/GenBank/DDBJ whole genome shotgun (WGS) entry which is preliminary data.</text>
</comment>
<evidence type="ECO:0000256" key="7">
    <source>
        <dbReference type="SAM" id="MobiDB-lite"/>
    </source>
</evidence>
<dbReference type="InterPro" id="IPR011009">
    <property type="entry name" value="Kinase-like_dom_sf"/>
</dbReference>
<keyword evidence="2" id="KW-0723">Serine/threonine-protein kinase</keyword>
<feature type="compositionally biased region" description="Basic and acidic residues" evidence="7">
    <location>
        <begin position="288"/>
        <end position="297"/>
    </location>
</feature>
<keyword evidence="4" id="KW-0547">Nucleotide-binding</keyword>
<name>A0AAD9CVV0_PAPLA</name>
<dbReference type="GO" id="GO:0044773">
    <property type="term" value="P:mitotic DNA damage checkpoint signaling"/>
    <property type="evidence" value="ECO:0007669"/>
    <property type="project" value="TreeGrafter"/>
</dbReference>
<feature type="domain" description="Protein kinase" evidence="8">
    <location>
        <begin position="358"/>
        <end position="738"/>
    </location>
</feature>
<dbReference type="EMBL" id="JAODAN010000007">
    <property type="protein sequence ID" value="KAK1923042.1"/>
    <property type="molecule type" value="Genomic_DNA"/>
</dbReference>
<feature type="region of interest" description="Disordered" evidence="7">
    <location>
        <begin position="62"/>
        <end position="93"/>
    </location>
</feature>
<dbReference type="InterPro" id="IPR008271">
    <property type="entry name" value="Ser/Thr_kinase_AS"/>
</dbReference>
<evidence type="ECO:0000256" key="6">
    <source>
        <dbReference type="ARBA" id="ARBA00022840"/>
    </source>
</evidence>
<evidence type="ECO:0000256" key="1">
    <source>
        <dbReference type="ARBA" id="ARBA00012513"/>
    </source>
</evidence>
<dbReference type="PANTHER" id="PTHR44167:SF23">
    <property type="entry name" value="CDC7 KINASE, ISOFORM A-RELATED"/>
    <property type="match status" value="1"/>
</dbReference>
<dbReference type="SUPFAM" id="SSF56112">
    <property type="entry name" value="Protein kinase-like (PK-like)"/>
    <property type="match status" value="1"/>
</dbReference>
<reference evidence="9" key="1">
    <citation type="submission" date="2023-02" db="EMBL/GenBank/DDBJ databases">
        <title>Identification and recombinant expression of a fungal hydrolase from Papiliotrema laurentii that hydrolyzes apple cutin and clears colloidal polyester polyurethane.</title>
        <authorList>
            <consortium name="DOE Joint Genome Institute"/>
            <person name="Roman V.A."/>
            <person name="Bojanowski C."/>
            <person name="Crable B.R."/>
            <person name="Wagner D.N."/>
            <person name="Hung C.S."/>
            <person name="Nadeau L.J."/>
            <person name="Schratz L."/>
            <person name="Haridas S."/>
            <person name="Pangilinan J."/>
            <person name="Lipzen A."/>
            <person name="Na H."/>
            <person name="Yan M."/>
            <person name="Ng V."/>
            <person name="Grigoriev I.V."/>
            <person name="Spatafora J.W."/>
            <person name="Barlow D."/>
            <person name="Biffinger J."/>
            <person name="Kelley-Loughnane N."/>
            <person name="Varaljay V.A."/>
            <person name="Crookes-Goodson W.J."/>
        </authorList>
    </citation>
    <scope>NUCLEOTIDE SEQUENCE</scope>
    <source>
        <strain evidence="9">5307AH</strain>
    </source>
</reference>
<evidence type="ECO:0000256" key="5">
    <source>
        <dbReference type="ARBA" id="ARBA00022777"/>
    </source>
</evidence>
<dbReference type="GO" id="GO:0004674">
    <property type="term" value="F:protein serine/threonine kinase activity"/>
    <property type="evidence" value="ECO:0007669"/>
    <property type="project" value="UniProtKB-KW"/>
</dbReference>
<dbReference type="PROSITE" id="PS00108">
    <property type="entry name" value="PROTEIN_KINASE_ST"/>
    <property type="match status" value="1"/>
</dbReference>
<dbReference type="PANTHER" id="PTHR44167">
    <property type="entry name" value="OVARIAN-SPECIFIC SERINE/THREONINE-PROTEIN KINASE LOK-RELATED"/>
    <property type="match status" value="1"/>
</dbReference>
<keyword evidence="3" id="KW-0808">Transferase</keyword>
<keyword evidence="5 9" id="KW-0418">Kinase</keyword>
<protein>
    <recommendedName>
        <fullName evidence="1">non-specific serine/threonine protein kinase</fullName>
        <ecNumber evidence="1">2.7.11.1</ecNumber>
    </recommendedName>
</protein>
<proteinExistence type="predicted"/>
<evidence type="ECO:0000259" key="8">
    <source>
        <dbReference type="PROSITE" id="PS50011"/>
    </source>
</evidence>
<evidence type="ECO:0000313" key="9">
    <source>
        <dbReference type="EMBL" id="KAK1923042.1"/>
    </source>
</evidence>